<dbReference type="SMART" id="SM01150">
    <property type="entry name" value="DUF1338"/>
    <property type="match status" value="1"/>
</dbReference>
<keyword evidence="2" id="KW-0223">Dioxygenase</keyword>
<dbReference type="STRING" id="419597.SAMN04487957_103165"/>
<evidence type="ECO:0000256" key="5">
    <source>
        <dbReference type="ARBA" id="ARBA00035013"/>
    </source>
</evidence>
<dbReference type="GO" id="GO:0051213">
    <property type="term" value="F:dioxygenase activity"/>
    <property type="evidence" value="ECO:0007669"/>
    <property type="project" value="UniProtKB-KW"/>
</dbReference>
<dbReference type="RefSeq" id="WP_089677464.1">
    <property type="nucleotide sequence ID" value="NZ_FNIV01000003.1"/>
</dbReference>
<keyword evidence="3" id="KW-0560">Oxidoreductase</keyword>
<dbReference type="Gene3D" id="3.10.180.50">
    <property type="match status" value="1"/>
</dbReference>
<evidence type="ECO:0000256" key="2">
    <source>
        <dbReference type="ARBA" id="ARBA00022964"/>
    </source>
</evidence>
<gene>
    <name evidence="8" type="ORF">SAMN04487957_103165</name>
</gene>
<organism evidence="8 9">
    <name type="scientific">Halomonas shengliensis</name>
    <dbReference type="NCBI Taxonomy" id="419597"/>
    <lineage>
        <taxon>Bacteria</taxon>
        <taxon>Pseudomonadati</taxon>
        <taxon>Pseudomonadota</taxon>
        <taxon>Gammaproteobacteria</taxon>
        <taxon>Oceanospirillales</taxon>
        <taxon>Halomonadaceae</taxon>
        <taxon>Halomonas</taxon>
    </lineage>
</organism>
<proteinExistence type="inferred from homology"/>
<evidence type="ECO:0000313" key="9">
    <source>
        <dbReference type="Proteomes" id="UP000199075"/>
    </source>
</evidence>
<dbReference type="EC" id="1.13.11.93" evidence="6"/>
<evidence type="ECO:0000313" key="8">
    <source>
        <dbReference type="EMBL" id="SDO05128.1"/>
    </source>
</evidence>
<keyword evidence="9" id="KW-1185">Reference proteome</keyword>
<sequence length="255" mass="28717">MQREEFIQQLWLDFVHQHPEIGGLRLWPVDAPAEYLALLTLNHRHHGMDALLPSLEHFGYRVRHRHAMADRGLLVNLLAAPDEGPWLVVAELQLGTLARAPRERLEALVNQASESAHRGPNRLCRGRPWPMPDWATYQALYQAHPLAALLAVNGPRLHHVGYDCQRLGESLATLDEGLEQAGFAGTDDRHHGLFPVSPLLDYRFYPTGSRRLPFAEGDEHRIETGGLALVQKAVSANQERAVELLLPHHTRCELS</sequence>
<evidence type="ECO:0000256" key="4">
    <source>
        <dbReference type="ARBA" id="ARBA00023004"/>
    </source>
</evidence>
<comment type="similarity">
    <text evidence="5">Belongs to the 2-oxoadipate dioxygenase/decarboxylase family.</text>
</comment>
<name>A0A1H0GE51_9GAMM</name>
<accession>A0A1H0GE51</accession>
<dbReference type="InterPro" id="IPR009770">
    <property type="entry name" value="HGLS"/>
</dbReference>
<dbReference type="AlphaFoldDB" id="A0A1H0GE51"/>
<protein>
    <recommendedName>
        <fullName evidence="6">2-oxoadipate dioxygenase/decarboxylase</fullName>
        <ecNumber evidence="6">1.13.11.93</ecNumber>
    </recommendedName>
    <alternativeName>
        <fullName evidence="7">2-hydroxyglutarate synthase</fullName>
    </alternativeName>
</protein>
<evidence type="ECO:0000256" key="7">
    <source>
        <dbReference type="ARBA" id="ARBA00035045"/>
    </source>
</evidence>
<keyword evidence="4" id="KW-0408">Iron</keyword>
<dbReference type="Proteomes" id="UP000199075">
    <property type="component" value="Unassembled WGS sequence"/>
</dbReference>
<dbReference type="EMBL" id="FNIV01000003">
    <property type="protein sequence ID" value="SDO05128.1"/>
    <property type="molecule type" value="Genomic_DNA"/>
</dbReference>
<evidence type="ECO:0000256" key="3">
    <source>
        <dbReference type="ARBA" id="ARBA00023002"/>
    </source>
</evidence>
<evidence type="ECO:0000256" key="6">
    <source>
        <dbReference type="ARBA" id="ARBA00035023"/>
    </source>
</evidence>
<evidence type="ECO:0000256" key="1">
    <source>
        <dbReference type="ARBA" id="ARBA00001954"/>
    </source>
</evidence>
<dbReference type="OrthoDB" id="506370at2"/>
<reference evidence="9" key="1">
    <citation type="submission" date="2016-10" db="EMBL/GenBank/DDBJ databases">
        <authorList>
            <person name="Varghese N."/>
            <person name="Submissions S."/>
        </authorList>
    </citation>
    <scope>NUCLEOTIDE SEQUENCE [LARGE SCALE GENOMIC DNA]</scope>
    <source>
        <strain evidence="9">CGMCC 1.6444</strain>
    </source>
</reference>
<comment type="cofactor">
    <cofactor evidence="1">
        <name>Fe(2+)</name>
        <dbReference type="ChEBI" id="CHEBI:29033"/>
    </cofactor>
</comment>